<keyword evidence="3" id="KW-0378">Hydrolase</keyword>
<keyword evidence="5" id="KW-0472">Membrane</keyword>
<evidence type="ECO:0000259" key="7">
    <source>
        <dbReference type="Pfam" id="PF00350"/>
    </source>
</evidence>
<dbReference type="EMBL" id="RQYN01000003">
    <property type="protein sequence ID" value="RRD79207.1"/>
    <property type="molecule type" value="Genomic_DNA"/>
</dbReference>
<evidence type="ECO:0000313" key="8">
    <source>
        <dbReference type="EMBL" id="RRD79207.1"/>
    </source>
</evidence>
<name>A0A3P1Z8K0_TANFO</name>
<reference evidence="8 9" key="1">
    <citation type="submission" date="2018-11" db="EMBL/GenBank/DDBJ databases">
        <title>Genomes From Bacteria Associated with the Canine Oral Cavity: a Test Case for Automated Genome-Based Taxonomic Assignment.</title>
        <authorList>
            <person name="Coil D.A."/>
            <person name="Jospin G."/>
            <person name="Darling A.E."/>
            <person name="Wallis C."/>
            <person name="Davis I.J."/>
            <person name="Harris S."/>
            <person name="Eisen J.A."/>
            <person name="Holcombe L.J."/>
            <person name="O'Flynn C."/>
        </authorList>
    </citation>
    <scope>NUCLEOTIDE SEQUENCE [LARGE SCALE GENOMIC DNA]</scope>
    <source>
        <strain evidence="8 9">OH1426_COT-023</strain>
    </source>
</reference>
<evidence type="ECO:0000256" key="3">
    <source>
        <dbReference type="ARBA" id="ARBA00022801"/>
    </source>
</evidence>
<proteinExistence type="predicted"/>
<keyword evidence="2" id="KW-0547">Nucleotide-binding</keyword>
<accession>A0A3P1Z8K0</accession>
<dbReference type="GO" id="GO:0005525">
    <property type="term" value="F:GTP binding"/>
    <property type="evidence" value="ECO:0007669"/>
    <property type="project" value="UniProtKB-KW"/>
</dbReference>
<keyword evidence="6" id="KW-0175">Coiled coil</keyword>
<keyword evidence="4" id="KW-0342">GTP-binding</keyword>
<dbReference type="InterPro" id="IPR027094">
    <property type="entry name" value="Mitofusin_fam"/>
</dbReference>
<dbReference type="InterPro" id="IPR045063">
    <property type="entry name" value="Dynamin_N"/>
</dbReference>
<dbReference type="Pfam" id="PF00350">
    <property type="entry name" value="Dynamin_N"/>
    <property type="match status" value="1"/>
</dbReference>
<gene>
    <name evidence="8" type="ORF">EII41_01465</name>
</gene>
<dbReference type="Gene3D" id="3.40.50.300">
    <property type="entry name" value="P-loop containing nucleotide triphosphate hydrolases"/>
    <property type="match status" value="1"/>
</dbReference>
<feature type="coiled-coil region" evidence="6">
    <location>
        <begin position="649"/>
        <end position="697"/>
    </location>
</feature>
<dbReference type="PANTHER" id="PTHR10465">
    <property type="entry name" value="TRANSMEMBRANE GTPASE FZO1"/>
    <property type="match status" value="1"/>
</dbReference>
<dbReference type="AlphaFoldDB" id="A0A3P1Z8K0"/>
<comment type="subcellular location">
    <subcellularLocation>
        <location evidence="1">Membrane</location>
    </subcellularLocation>
</comment>
<evidence type="ECO:0000256" key="6">
    <source>
        <dbReference type="SAM" id="Coils"/>
    </source>
</evidence>
<dbReference type="GO" id="GO:0003924">
    <property type="term" value="F:GTPase activity"/>
    <property type="evidence" value="ECO:0007669"/>
    <property type="project" value="InterPro"/>
</dbReference>
<dbReference type="GO" id="GO:0016020">
    <property type="term" value="C:membrane"/>
    <property type="evidence" value="ECO:0007669"/>
    <property type="project" value="UniProtKB-SubCell"/>
</dbReference>
<organism evidence="8 9">
    <name type="scientific">Tannerella forsythia</name>
    <name type="common">Bacteroides forsythus</name>
    <dbReference type="NCBI Taxonomy" id="28112"/>
    <lineage>
        <taxon>Bacteria</taxon>
        <taxon>Pseudomonadati</taxon>
        <taxon>Bacteroidota</taxon>
        <taxon>Bacteroidia</taxon>
        <taxon>Bacteroidales</taxon>
        <taxon>Tannerellaceae</taxon>
        <taxon>Tannerella</taxon>
    </lineage>
</organism>
<sequence>MEHNMFEELQVKKHQLIEFATKAVEYGWIPATKEATAGKGIISLEEIKEKIEKDILTIGVIGQMKCGKSTFLNSFVFKDDILPAATTPMTAALSVITYGEKERIVAEFYTADEWAEQEMQASRNESDAVDTLDASKIKAAKELVSKASKLGSSLNSYLGKTKEDRFDQLIEYVGADGKYVSFTKSVTIYYPHEYLKGVEVVDTPGFNDPIVSREERTKAFLAKADVVIMMLYAGRPFDATDRDIIFKNVRQCGIGKVLVGINKYDIPYCSETNPEDENQIKDYVKQEIRKACRECNDSTLVEILDDIEPIPLSAEMALLSELPMSKISSMDSFDFAWKRHCSNFGISTQDEMYKWSHLDEFIKAVRNMIDNEKGKILFAKPLNAILAAGDKLKSDNENAINLLSNEITLLSAPDSELDEREEQLAKADRKISRKINSLGEDLDAEIRNLVRKGGNELEDLVDASCNRMLNIVQNEWGRLKNVKSILPRLEGELQSLTTRKLKRATEQLSDEGERKLKRSVADFFSDAEEILLRYLPDFDSRYFIKSTQNRMNMEMEKSDLFSSESDTEEEVTWGDVIGEICGGFLNGATFGIWEKTMNVFSHGDNVAQISDYINSLSRDFDPEPYLKHAFKSKDKIIEFVRSRFVKELIEPLREQLTRVRSQKENKEKQLHNAEEKRKKLEEKKALITAQVQELAGLKLTVL</sequence>
<evidence type="ECO:0000256" key="1">
    <source>
        <dbReference type="ARBA" id="ARBA00004370"/>
    </source>
</evidence>
<evidence type="ECO:0000256" key="4">
    <source>
        <dbReference type="ARBA" id="ARBA00023134"/>
    </source>
</evidence>
<dbReference type="InterPro" id="IPR027417">
    <property type="entry name" value="P-loop_NTPase"/>
</dbReference>
<feature type="domain" description="Dynamin N-terminal" evidence="7">
    <location>
        <begin position="58"/>
        <end position="253"/>
    </location>
</feature>
<dbReference type="Proteomes" id="UP000279860">
    <property type="component" value="Unassembled WGS sequence"/>
</dbReference>
<comment type="caution">
    <text evidence="8">The sequence shown here is derived from an EMBL/GenBank/DDBJ whole genome shotgun (WGS) entry which is preliminary data.</text>
</comment>
<dbReference type="SUPFAM" id="SSF52540">
    <property type="entry name" value="P-loop containing nucleoside triphosphate hydrolases"/>
    <property type="match status" value="1"/>
</dbReference>
<dbReference type="RefSeq" id="WP_124789143.1">
    <property type="nucleotide sequence ID" value="NZ_RQYN01000003.1"/>
</dbReference>
<evidence type="ECO:0000256" key="2">
    <source>
        <dbReference type="ARBA" id="ARBA00022741"/>
    </source>
</evidence>
<protein>
    <recommendedName>
        <fullName evidence="7">Dynamin N-terminal domain-containing protein</fullName>
    </recommendedName>
</protein>
<evidence type="ECO:0000256" key="5">
    <source>
        <dbReference type="ARBA" id="ARBA00023136"/>
    </source>
</evidence>
<dbReference type="PANTHER" id="PTHR10465:SF0">
    <property type="entry name" value="SARCALUMENIN"/>
    <property type="match status" value="1"/>
</dbReference>
<evidence type="ECO:0000313" key="9">
    <source>
        <dbReference type="Proteomes" id="UP000279860"/>
    </source>
</evidence>